<dbReference type="EMBL" id="RCXQ01000012">
    <property type="protein sequence ID" value="RYT65303.1"/>
    <property type="molecule type" value="Genomic_DNA"/>
</dbReference>
<dbReference type="EMBL" id="QRVV01000010">
    <property type="protein sequence ID" value="RGS75182.1"/>
    <property type="molecule type" value="Genomic_DNA"/>
</dbReference>
<reference evidence="13 14" key="1">
    <citation type="submission" date="2018-08" db="EMBL/GenBank/DDBJ databases">
        <title>A genome reference for cultivated species of the human gut microbiota.</title>
        <authorList>
            <person name="Zou Y."/>
            <person name="Xue W."/>
            <person name="Luo G."/>
        </authorList>
    </citation>
    <scope>NUCLEOTIDE SEQUENCE [LARGE SCALE GENOMIC DNA]</scope>
    <source>
        <strain evidence="5 14">AF14-23</strain>
        <strain evidence="4 18">AF21-24</strain>
        <strain evidence="3 21">AF25-21</strain>
        <strain evidence="2 15">AF29-2BH</strain>
        <strain evidence="11 22">AF37-6AC</strain>
        <strain evidence="10 19">AF39-4</strain>
        <strain evidence="9 16">AM18-2AC</strain>
        <strain evidence="8 17">AM22-9LB</strain>
        <strain evidence="7 20">AM29-25AC</strain>
        <strain evidence="6 13">AM37-4AC</strain>
    </source>
</reference>
<dbReference type="Proteomes" id="UP000284242">
    <property type="component" value="Unassembled WGS sequence"/>
</dbReference>
<evidence type="ECO:0000313" key="19">
    <source>
        <dbReference type="Proteomes" id="UP000284267"/>
    </source>
</evidence>
<accession>A0A395ZZZ3</accession>
<dbReference type="Gene3D" id="2.30.30.40">
    <property type="entry name" value="SH3 Domains"/>
    <property type="match status" value="1"/>
</dbReference>
<evidence type="ECO:0000313" key="4">
    <source>
        <dbReference type="EMBL" id="RGS75182.1"/>
    </source>
</evidence>
<dbReference type="PANTHER" id="PTHR34408:SF1">
    <property type="entry name" value="GLYCOSYL HYDROLASE FAMILY 19 DOMAIN-CONTAINING PROTEIN HI_1415"/>
    <property type="match status" value="1"/>
</dbReference>
<evidence type="ECO:0000313" key="3">
    <source>
        <dbReference type="EMBL" id="RGR50136.1"/>
    </source>
</evidence>
<dbReference type="Proteomes" id="UP000284220">
    <property type="component" value="Unassembled WGS sequence"/>
</dbReference>
<evidence type="ECO:0000313" key="20">
    <source>
        <dbReference type="Proteomes" id="UP000284644"/>
    </source>
</evidence>
<dbReference type="OrthoDB" id="1690999at2"/>
<evidence type="ECO:0000313" key="16">
    <source>
        <dbReference type="Proteomes" id="UP000284024"/>
    </source>
</evidence>
<evidence type="ECO:0000313" key="22">
    <source>
        <dbReference type="Proteomes" id="UP000285897"/>
    </source>
</evidence>
<dbReference type="EMBL" id="QROE01000004">
    <property type="protein sequence ID" value="RHK95215.1"/>
    <property type="molecule type" value="Genomic_DNA"/>
</dbReference>
<dbReference type="EMBL" id="QSHL01000004">
    <property type="protein sequence ID" value="RHC07707.1"/>
    <property type="molecule type" value="Genomic_DNA"/>
</dbReference>
<dbReference type="InterPro" id="IPR003646">
    <property type="entry name" value="SH3-like_bac-type"/>
</dbReference>
<proteinExistence type="predicted"/>
<evidence type="ECO:0000313" key="6">
    <source>
        <dbReference type="EMBL" id="RHC07707.1"/>
    </source>
</evidence>
<evidence type="ECO:0000313" key="18">
    <source>
        <dbReference type="Proteomes" id="UP000284242"/>
    </source>
</evidence>
<evidence type="ECO:0000313" key="8">
    <source>
        <dbReference type="EMBL" id="RHG17419.1"/>
    </source>
</evidence>
<evidence type="ECO:0000313" key="12">
    <source>
        <dbReference type="EMBL" id="RYT65303.1"/>
    </source>
</evidence>
<feature type="domain" description="SH3b" evidence="1">
    <location>
        <begin position="113"/>
        <end position="171"/>
    </location>
</feature>
<dbReference type="Proteomes" id="UP000284024">
    <property type="component" value="Unassembled WGS sequence"/>
</dbReference>
<dbReference type="PROSITE" id="PS51781">
    <property type="entry name" value="SH3B"/>
    <property type="match status" value="1"/>
</dbReference>
<evidence type="ECO:0000313" key="7">
    <source>
        <dbReference type="EMBL" id="RHE14156.1"/>
    </source>
</evidence>
<evidence type="ECO:0000313" key="5">
    <source>
        <dbReference type="EMBL" id="RGV65309.1"/>
    </source>
</evidence>
<evidence type="ECO:0000313" key="14">
    <source>
        <dbReference type="Proteomes" id="UP000265828"/>
    </source>
</evidence>
<evidence type="ECO:0000259" key="1">
    <source>
        <dbReference type="PROSITE" id="PS51781"/>
    </source>
</evidence>
<dbReference type="Proteomes" id="UP000265808">
    <property type="component" value="Unassembled WGS sequence"/>
</dbReference>
<evidence type="ECO:0000313" key="2">
    <source>
        <dbReference type="EMBL" id="RGQ07935.1"/>
    </source>
</evidence>
<protein>
    <submittedName>
        <fullName evidence="5">SH3 domain-containing protein</fullName>
    </submittedName>
</protein>
<gene>
    <name evidence="11" type="ORF">DW021_05490</name>
    <name evidence="10" type="ORF">DW040_10550</name>
    <name evidence="9" type="ORF">DW222_09880</name>
    <name evidence="8" type="ORF">DW272_08855</name>
    <name evidence="7" type="ORF">DW767_04845</name>
    <name evidence="6" type="ORF">DW859_07500</name>
    <name evidence="5" type="ORF">DWW07_06380</name>
    <name evidence="4" type="ORF">DWX77_05390</name>
    <name evidence="3" type="ORF">DWY46_05495</name>
    <name evidence="2" type="ORF">DWZ12_00315</name>
    <name evidence="12" type="ORF">EAI82_12220</name>
</gene>
<dbReference type="Proteomes" id="UP000285839">
    <property type="component" value="Unassembled WGS sequence"/>
</dbReference>
<name>A0A395ZZZ3_9FIRM</name>
<dbReference type="EMBL" id="QRSS01000001">
    <property type="protein sequence ID" value="RGQ07935.1"/>
    <property type="molecule type" value="Genomic_DNA"/>
</dbReference>
<dbReference type="EMBL" id="QROS01000003">
    <property type="protein sequence ID" value="RHL49012.1"/>
    <property type="molecule type" value="Genomic_DNA"/>
</dbReference>
<reference evidence="12 23" key="2">
    <citation type="journal article" date="2019" name="Science, e1252229">
        <title>Invertible promoters mediate bacterial phase variation, antibiotic resistance, and host adaptation in the gut.</title>
        <authorList>
            <person name="Jiang X."/>
            <person name="Hall A.B."/>
            <person name="Arthur T.D."/>
            <person name="Plichta D.R."/>
            <person name="Covington C.T."/>
            <person name="Poyet M."/>
            <person name="Crothers J."/>
            <person name="Moses P.L."/>
            <person name="Tolonen A.C."/>
            <person name="Vlamakis H."/>
            <person name="Alm E.J."/>
            <person name="Xavier R.J."/>
        </authorList>
    </citation>
    <scope>NUCLEOTIDE SEQUENCE [LARGE SCALE GENOMIC DNA]</scope>
    <source>
        <strain evidence="23">af_0058</strain>
        <strain evidence="12">Af_0058</strain>
    </source>
</reference>
<evidence type="ECO:0000313" key="11">
    <source>
        <dbReference type="EMBL" id="RHL49012.1"/>
    </source>
</evidence>
<dbReference type="EMBL" id="QRJH01000004">
    <property type="protein sequence ID" value="RHH18677.1"/>
    <property type="molecule type" value="Genomic_DNA"/>
</dbReference>
<evidence type="ECO:0000313" key="23">
    <source>
        <dbReference type="Proteomes" id="UP000293506"/>
    </source>
</evidence>
<evidence type="ECO:0000313" key="9">
    <source>
        <dbReference type="EMBL" id="RHH18677.1"/>
    </source>
</evidence>
<evidence type="ECO:0000313" key="10">
    <source>
        <dbReference type="EMBL" id="RHK95215.1"/>
    </source>
</evidence>
<dbReference type="EMBL" id="QRZI01000003">
    <property type="protein sequence ID" value="RGV65309.1"/>
    <property type="molecule type" value="Genomic_DNA"/>
</dbReference>
<dbReference type="EMBL" id="QRHZ01000004">
    <property type="protein sequence ID" value="RHG17419.1"/>
    <property type="molecule type" value="Genomic_DNA"/>
</dbReference>
<sequence>MYMKKGMDDNSYVVYTKGSFICKGIDTPAPSLWSSYVVKDSDGTYRILGDLEQNTTVSTYMDSLKSDEDVKKLTAEVQAEYEQAQKDDTALAQFLDGLGEEADTSSSETSADGTMLTVTEGCNVRAEANSDSEIIGGLDEGDQVQKMGQEGDWIQIEYDGQTGYVYSGLLQ</sequence>
<dbReference type="Proteomes" id="UP000293506">
    <property type="component" value="Unassembled WGS sequence"/>
</dbReference>
<dbReference type="Proteomes" id="UP000283585">
    <property type="component" value="Unassembled WGS sequence"/>
</dbReference>
<dbReference type="Proteomes" id="UP000285897">
    <property type="component" value="Unassembled WGS sequence"/>
</dbReference>
<dbReference type="PANTHER" id="PTHR34408">
    <property type="entry name" value="FAMILY PROTEIN, PUTATIVE-RELATED"/>
    <property type="match status" value="1"/>
</dbReference>
<dbReference type="Pfam" id="PF08239">
    <property type="entry name" value="SH3_3"/>
    <property type="match status" value="1"/>
</dbReference>
<dbReference type="Proteomes" id="UP000284267">
    <property type="component" value="Unassembled WGS sequence"/>
</dbReference>
<organism evidence="5 14">
    <name type="scientific">Blautia obeum</name>
    <dbReference type="NCBI Taxonomy" id="40520"/>
    <lineage>
        <taxon>Bacteria</taxon>
        <taxon>Bacillati</taxon>
        <taxon>Bacillota</taxon>
        <taxon>Clostridia</taxon>
        <taxon>Lachnospirales</taxon>
        <taxon>Lachnospiraceae</taxon>
        <taxon>Blautia</taxon>
    </lineage>
</organism>
<dbReference type="EMBL" id="QSJW01000003">
    <property type="protein sequence ID" value="RHE14156.1"/>
    <property type="molecule type" value="Genomic_DNA"/>
</dbReference>
<evidence type="ECO:0000313" key="13">
    <source>
        <dbReference type="Proteomes" id="UP000265808"/>
    </source>
</evidence>
<dbReference type="InterPro" id="IPR052354">
    <property type="entry name" value="Cell_Wall_Dynamics_Protein"/>
</dbReference>
<comment type="caution">
    <text evidence="5">The sequence shown here is derived from an EMBL/GenBank/DDBJ whole genome shotgun (WGS) entry which is preliminary data.</text>
</comment>
<dbReference type="AlphaFoldDB" id="A0A395ZZZ3"/>
<dbReference type="Proteomes" id="UP000265828">
    <property type="component" value="Unassembled WGS sequence"/>
</dbReference>
<evidence type="ECO:0000313" key="21">
    <source>
        <dbReference type="Proteomes" id="UP000285839"/>
    </source>
</evidence>
<dbReference type="Proteomes" id="UP000284644">
    <property type="component" value="Unassembled WGS sequence"/>
</dbReference>
<evidence type="ECO:0000313" key="15">
    <source>
        <dbReference type="Proteomes" id="UP000283585"/>
    </source>
</evidence>
<evidence type="ECO:0000313" key="17">
    <source>
        <dbReference type="Proteomes" id="UP000284220"/>
    </source>
</evidence>
<dbReference type="SMART" id="SM00287">
    <property type="entry name" value="SH3b"/>
    <property type="match status" value="1"/>
</dbReference>
<dbReference type="EMBL" id="QRUH01000003">
    <property type="protein sequence ID" value="RGR50136.1"/>
    <property type="molecule type" value="Genomic_DNA"/>
</dbReference>